<dbReference type="InterPro" id="IPR052954">
    <property type="entry name" value="GPCR-Ligand_Int"/>
</dbReference>
<dbReference type="PANTHER" id="PTHR46641:SF2">
    <property type="entry name" value="FMRFAMIDE RECEPTOR"/>
    <property type="match status" value="1"/>
</dbReference>
<dbReference type="RefSeq" id="XP_013422146.1">
    <property type="nucleotide sequence ID" value="XM_013566692.1"/>
</dbReference>
<feature type="transmembrane region" description="Helical" evidence="7">
    <location>
        <begin position="34"/>
        <end position="62"/>
    </location>
</feature>
<feature type="transmembrane region" description="Helical" evidence="7">
    <location>
        <begin position="299"/>
        <end position="323"/>
    </location>
</feature>
<dbReference type="GO" id="GO:0016020">
    <property type="term" value="C:membrane"/>
    <property type="evidence" value="ECO:0007669"/>
    <property type="project" value="UniProtKB-SubCell"/>
</dbReference>
<feature type="transmembrane region" description="Helical" evidence="7">
    <location>
        <begin position="120"/>
        <end position="139"/>
    </location>
</feature>
<organism evidence="9 10">
    <name type="scientific">Lingula anatina</name>
    <name type="common">Brachiopod</name>
    <name type="synonym">Lingula unguis</name>
    <dbReference type="NCBI Taxonomy" id="7574"/>
    <lineage>
        <taxon>Eukaryota</taxon>
        <taxon>Metazoa</taxon>
        <taxon>Spiralia</taxon>
        <taxon>Lophotrochozoa</taxon>
        <taxon>Brachiopoda</taxon>
        <taxon>Linguliformea</taxon>
        <taxon>Lingulata</taxon>
        <taxon>Lingulida</taxon>
        <taxon>Linguloidea</taxon>
        <taxon>Lingulidae</taxon>
        <taxon>Lingula</taxon>
    </lineage>
</organism>
<keyword evidence="4 7" id="KW-0472">Membrane</keyword>
<dbReference type="Pfam" id="PF00001">
    <property type="entry name" value="7tm_1"/>
    <property type="match status" value="1"/>
</dbReference>
<dbReference type="AlphaFoldDB" id="A0A1S3KIW0"/>
<evidence type="ECO:0000256" key="3">
    <source>
        <dbReference type="ARBA" id="ARBA00022989"/>
    </source>
</evidence>
<gene>
    <name evidence="10" type="primary">LOC106182061</name>
</gene>
<evidence type="ECO:0000313" key="10">
    <source>
        <dbReference type="RefSeq" id="XP_013422146.1"/>
    </source>
</evidence>
<dbReference type="InParanoid" id="A0A1S3KIW0"/>
<comment type="subcellular location">
    <subcellularLocation>
        <location evidence="1">Membrane</location>
    </subcellularLocation>
</comment>
<dbReference type="PROSITE" id="PS00237">
    <property type="entry name" value="G_PROTEIN_RECEP_F1_1"/>
    <property type="match status" value="1"/>
</dbReference>
<feature type="transmembrane region" description="Helical" evidence="7">
    <location>
        <begin position="160"/>
        <end position="178"/>
    </location>
</feature>
<dbReference type="OMA" id="CIIRIPV"/>
<feature type="compositionally biased region" description="Low complexity" evidence="6">
    <location>
        <begin position="396"/>
        <end position="410"/>
    </location>
</feature>
<reference evidence="10" key="1">
    <citation type="submission" date="2025-08" db="UniProtKB">
        <authorList>
            <consortium name="RefSeq"/>
        </authorList>
    </citation>
    <scope>IDENTIFICATION</scope>
    <source>
        <tissue evidence="10">Gonads</tissue>
    </source>
</reference>
<evidence type="ECO:0000256" key="7">
    <source>
        <dbReference type="SAM" id="Phobius"/>
    </source>
</evidence>
<dbReference type="PRINTS" id="PR00237">
    <property type="entry name" value="GPCRRHODOPSN"/>
</dbReference>
<comment type="similarity">
    <text evidence="5">Belongs to the G-protein coupled receptor 1 family.</text>
</comment>
<keyword evidence="2 5" id="KW-0812">Transmembrane</keyword>
<evidence type="ECO:0000259" key="8">
    <source>
        <dbReference type="PROSITE" id="PS50262"/>
    </source>
</evidence>
<feature type="transmembrane region" description="Helical" evidence="7">
    <location>
        <begin position="218"/>
        <end position="237"/>
    </location>
</feature>
<name>A0A1S3KIW0_LINAN</name>
<feature type="transmembrane region" description="Helical" evidence="7">
    <location>
        <begin position="258"/>
        <end position="279"/>
    </location>
</feature>
<evidence type="ECO:0000256" key="5">
    <source>
        <dbReference type="RuleBase" id="RU000688"/>
    </source>
</evidence>
<dbReference type="PANTHER" id="PTHR46641">
    <property type="entry name" value="FMRFAMIDE RECEPTOR-RELATED"/>
    <property type="match status" value="1"/>
</dbReference>
<dbReference type="CDD" id="cd14978">
    <property type="entry name" value="7tmA_FMRFamide_R-like"/>
    <property type="match status" value="1"/>
</dbReference>
<dbReference type="GeneID" id="106182061"/>
<feature type="domain" description="G-protein coupled receptors family 1 profile" evidence="8">
    <location>
        <begin position="53"/>
        <end position="320"/>
    </location>
</feature>
<dbReference type="OrthoDB" id="10011262at2759"/>
<evidence type="ECO:0000256" key="6">
    <source>
        <dbReference type="SAM" id="MobiDB-lite"/>
    </source>
</evidence>
<dbReference type="Gene3D" id="1.20.1070.10">
    <property type="entry name" value="Rhodopsin 7-helix transmembrane proteins"/>
    <property type="match status" value="1"/>
</dbReference>
<dbReference type="Proteomes" id="UP000085678">
    <property type="component" value="Unplaced"/>
</dbReference>
<feature type="transmembrane region" description="Helical" evidence="7">
    <location>
        <begin position="74"/>
        <end position="100"/>
    </location>
</feature>
<dbReference type="InterPro" id="IPR017452">
    <property type="entry name" value="GPCR_Rhodpsn_7TM"/>
</dbReference>
<feature type="region of interest" description="Disordered" evidence="6">
    <location>
        <begin position="361"/>
        <end position="410"/>
    </location>
</feature>
<evidence type="ECO:0000256" key="1">
    <source>
        <dbReference type="ARBA" id="ARBA00004370"/>
    </source>
</evidence>
<dbReference type="KEGG" id="lak:106182061"/>
<protein>
    <submittedName>
        <fullName evidence="10">FMRFamide receptor-like</fullName>
    </submittedName>
</protein>
<sequence length="410" mass="45577">MLNSTEDSTDQGVCNAFWNATNASEREPGNLNKYIFIVTVCITGLVCVIGLSGNILSFVVFLREKKKPSTSLILQALAVSDFCILLNTLVEFSIPFIYPYTGYAGIYFRAFQTFSIYTYPLHYIFITTSTWLLVLLSIHRFIAVCKPMSKYKFEIKNTKVQVIGVYLFAVAFNAPKFFDVQCVGITYCTTTTDDMCYKTILNNDLAFKLSYRIVLTNVFMYIAPITIISVLNGNLILTLKRSGENLSFWGKRKAGRDSINAILIIVVVIFMICTTPIFLSQIIMTFGEHFPKSVMEGYLYFLPILFLLVALNAAVNFFVYALVGVRFRTILRELFCGPPTGTALNPNIGKNIRTPFNPSLSLESRSSASTGPLIKDAKQGTGPDSGQPASDEPQLSSSSRSVATTVSYTL</sequence>
<dbReference type="PROSITE" id="PS50262">
    <property type="entry name" value="G_PROTEIN_RECEP_F1_2"/>
    <property type="match status" value="1"/>
</dbReference>
<accession>A0A1S3KIW0</accession>
<keyword evidence="5" id="KW-0807">Transducer</keyword>
<proteinExistence type="inferred from homology"/>
<evidence type="ECO:0000256" key="4">
    <source>
        <dbReference type="ARBA" id="ARBA00023136"/>
    </source>
</evidence>
<keyword evidence="5" id="KW-0297">G-protein coupled receptor</keyword>
<keyword evidence="9" id="KW-1185">Reference proteome</keyword>
<keyword evidence="3 7" id="KW-1133">Transmembrane helix</keyword>
<keyword evidence="5" id="KW-0675">Receptor</keyword>
<evidence type="ECO:0000256" key="2">
    <source>
        <dbReference type="ARBA" id="ARBA00022692"/>
    </source>
</evidence>
<evidence type="ECO:0000313" key="9">
    <source>
        <dbReference type="Proteomes" id="UP000085678"/>
    </source>
</evidence>
<dbReference type="InterPro" id="IPR000276">
    <property type="entry name" value="GPCR_Rhodpsn"/>
</dbReference>
<dbReference type="GO" id="GO:0004930">
    <property type="term" value="F:G protein-coupled receptor activity"/>
    <property type="evidence" value="ECO:0007669"/>
    <property type="project" value="UniProtKB-KW"/>
</dbReference>
<dbReference type="SUPFAM" id="SSF81321">
    <property type="entry name" value="Family A G protein-coupled receptor-like"/>
    <property type="match status" value="1"/>
</dbReference>